<keyword evidence="5" id="KW-0472">Membrane</keyword>
<dbReference type="InterPro" id="IPR008966">
    <property type="entry name" value="Adhesion_dom_sf"/>
</dbReference>
<comment type="caution">
    <text evidence="7">The sequence shown here is derived from an EMBL/GenBank/DDBJ whole genome shotgun (WGS) entry which is preliminary data.</text>
</comment>
<evidence type="ECO:0000256" key="2">
    <source>
        <dbReference type="ARBA" id="ARBA00006671"/>
    </source>
</evidence>
<dbReference type="PANTHER" id="PTHR33420:SF3">
    <property type="entry name" value="FIMBRIAL SUBUNIT ELFA"/>
    <property type="match status" value="1"/>
</dbReference>
<dbReference type="Proteomes" id="UP001174748">
    <property type="component" value="Unassembled WGS sequence"/>
</dbReference>
<feature type="transmembrane region" description="Helical" evidence="5">
    <location>
        <begin position="20"/>
        <end position="42"/>
    </location>
</feature>
<evidence type="ECO:0000259" key="6">
    <source>
        <dbReference type="Pfam" id="PF00419"/>
    </source>
</evidence>
<dbReference type="InterPro" id="IPR050263">
    <property type="entry name" value="Bact_Fimbrial_Adh_Pro"/>
</dbReference>
<dbReference type="PANTHER" id="PTHR33420">
    <property type="entry name" value="FIMBRIAL SUBUNIT ELFA-RELATED"/>
    <property type="match status" value="1"/>
</dbReference>
<gene>
    <name evidence="7" type="ORF">P9854_19170</name>
    <name evidence="8" type="ORF">P9921_15260</name>
</gene>
<evidence type="ECO:0000256" key="5">
    <source>
        <dbReference type="SAM" id="Phobius"/>
    </source>
</evidence>
<keyword evidence="10" id="KW-1185">Reference proteome</keyword>
<proteinExistence type="inferred from homology"/>
<feature type="domain" description="Fimbrial-type adhesion" evidence="6">
    <location>
        <begin position="61"/>
        <end position="218"/>
    </location>
</feature>
<dbReference type="EMBL" id="JARTLO010000026">
    <property type="protein sequence ID" value="MDK4767905.1"/>
    <property type="molecule type" value="Genomic_DNA"/>
</dbReference>
<dbReference type="InterPro" id="IPR000259">
    <property type="entry name" value="Adhesion_dom_fimbrial"/>
</dbReference>
<dbReference type="GO" id="GO:0043709">
    <property type="term" value="P:cell adhesion involved in single-species biofilm formation"/>
    <property type="evidence" value="ECO:0007669"/>
    <property type="project" value="TreeGrafter"/>
</dbReference>
<dbReference type="Pfam" id="PF00419">
    <property type="entry name" value="Fimbrial"/>
    <property type="match status" value="1"/>
</dbReference>
<dbReference type="EMBL" id="JARTOI010000026">
    <property type="protein sequence ID" value="MDK5171828.1"/>
    <property type="molecule type" value="Genomic_DNA"/>
</dbReference>
<name>A0AAW6X8W4_9GAMM</name>
<evidence type="ECO:0000256" key="3">
    <source>
        <dbReference type="ARBA" id="ARBA00022729"/>
    </source>
</evidence>
<evidence type="ECO:0000256" key="1">
    <source>
        <dbReference type="ARBA" id="ARBA00004561"/>
    </source>
</evidence>
<dbReference type="InterPro" id="IPR036937">
    <property type="entry name" value="Adhesion_dom_fimbrial_sf"/>
</dbReference>
<comment type="subcellular location">
    <subcellularLocation>
        <location evidence="1">Fimbrium</location>
    </subcellularLocation>
</comment>
<dbReference type="RefSeq" id="WP_038879360.1">
    <property type="nucleotide sequence ID" value="NZ_CAYETX010000034.1"/>
</dbReference>
<dbReference type="SUPFAM" id="SSF49401">
    <property type="entry name" value="Bacterial adhesins"/>
    <property type="match status" value="1"/>
</dbReference>
<organism evidence="7 9">
    <name type="scientific">Serratia nevei</name>
    <dbReference type="NCBI Taxonomy" id="2703794"/>
    <lineage>
        <taxon>Bacteria</taxon>
        <taxon>Pseudomonadati</taxon>
        <taxon>Pseudomonadota</taxon>
        <taxon>Gammaproteobacteria</taxon>
        <taxon>Enterobacterales</taxon>
        <taxon>Yersiniaceae</taxon>
        <taxon>Serratia</taxon>
    </lineage>
</organism>
<dbReference type="AlphaFoldDB" id="A0AAW6X8W4"/>
<keyword evidence="3" id="KW-0732">Signal</keyword>
<evidence type="ECO:0000313" key="10">
    <source>
        <dbReference type="Proteomes" id="UP001174748"/>
    </source>
</evidence>
<evidence type="ECO:0000256" key="4">
    <source>
        <dbReference type="ARBA" id="ARBA00023263"/>
    </source>
</evidence>
<keyword evidence="5" id="KW-0812">Transmembrane</keyword>
<comment type="similarity">
    <text evidence="2">Belongs to the fimbrial protein family.</text>
</comment>
<evidence type="ECO:0000313" key="8">
    <source>
        <dbReference type="EMBL" id="MDK5171828.1"/>
    </source>
</evidence>
<sequence length="218" mass="23970">MAKSKANNGEWRYALSELRYYVVLCGLVLMAPLSLVALLWMLPAAQAADNWDVEGVNGVLHIRGALTESACRLEMDSARQDIRLGEVATGWLKQIGARGTPVAFELRLRDCLRSQAASRDERTGALSWAPGQPAVRVSFSARADRDSPQLIKAQGVSGMGLRMLDEHGRNVRLGSRGEPLWLTPGSNVLVYRIMAERTAQPLVAGNYYAVVDFHLSYD</sequence>
<keyword evidence="5" id="KW-1133">Transmembrane helix</keyword>
<dbReference type="Gene3D" id="2.60.40.1090">
    <property type="entry name" value="Fimbrial-type adhesion domain"/>
    <property type="match status" value="1"/>
</dbReference>
<accession>A0AAW6X8W4</accession>
<protein>
    <submittedName>
        <fullName evidence="7">Fimbrial protein</fullName>
    </submittedName>
</protein>
<evidence type="ECO:0000313" key="7">
    <source>
        <dbReference type="EMBL" id="MDK4767905.1"/>
    </source>
</evidence>
<dbReference type="Proteomes" id="UP001173597">
    <property type="component" value="Unassembled WGS sequence"/>
</dbReference>
<keyword evidence="4" id="KW-0281">Fimbrium</keyword>
<dbReference type="GO" id="GO:0009289">
    <property type="term" value="C:pilus"/>
    <property type="evidence" value="ECO:0007669"/>
    <property type="project" value="UniProtKB-SubCell"/>
</dbReference>
<evidence type="ECO:0000313" key="9">
    <source>
        <dbReference type="Proteomes" id="UP001173597"/>
    </source>
</evidence>
<reference evidence="7" key="1">
    <citation type="submission" date="2023-01" db="EMBL/GenBank/DDBJ databases">
        <title>Genomic dissection of endemic carbapenem resistance: metallo-beta-lactamase gene dissemination through clonal, plasmid and integron transfer pathways.</title>
        <authorList>
            <person name="Macesic N."/>
        </authorList>
    </citation>
    <scope>NUCLEOTIDE SEQUENCE</scope>
    <source>
        <strain evidence="8">CPO382</strain>
        <strain evidence="7">CPO573</strain>
    </source>
</reference>